<comment type="caution">
    <text evidence="2">The sequence shown here is derived from an EMBL/GenBank/DDBJ whole genome shotgun (WGS) entry which is preliminary data.</text>
</comment>
<organism evidence="2 5">
    <name type="scientific">Puccinia graminis f. sp. tritici</name>
    <dbReference type="NCBI Taxonomy" id="56615"/>
    <lineage>
        <taxon>Eukaryota</taxon>
        <taxon>Fungi</taxon>
        <taxon>Dikarya</taxon>
        <taxon>Basidiomycota</taxon>
        <taxon>Pucciniomycotina</taxon>
        <taxon>Pucciniomycetes</taxon>
        <taxon>Pucciniales</taxon>
        <taxon>Pucciniaceae</taxon>
        <taxon>Puccinia</taxon>
    </lineage>
</organism>
<feature type="compositionally biased region" description="Polar residues" evidence="1">
    <location>
        <begin position="221"/>
        <end position="261"/>
    </location>
</feature>
<feature type="region of interest" description="Disordered" evidence="1">
    <location>
        <begin position="307"/>
        <end position="406"/>
    </location>
</feature>
<gene>
    <name evidence="3" type="ORF">PGT21_014731</name>
    <name evidence="2" type="ORF">PGTUg99_005817</name>
</gene>
<name>A0A5B0LIF3_PUCGR</name>
<keyword evidence="4" id="KW-1185">Reference proteome</keyword>
<feature type="region of interest" description="Disordered" evidence="1">
    <location>
        <begin position="145"/>
        <end position="192"/>
    </location>
</feature>
<feature type="region of interest" description="Disordered" evidence="1">
    <location>
        <begin position="37"/>
        <end position="66"/>
    </location>
</feature>
<feature type="compositionally biased region" description="Polar residues" evidence="1">
    <location>
        <begin position="275"/>
        <end position="291"/>
    </location>
</feature>
<evidence type="ECO:0000313" key="2">
    <source>
        <dbReference type="EMBL" id="KAA1064121.1"/>
    </source>
</evidence>
<feature type="compositionally biased region" description="Low complexity" evidence="1">
    <location>
        <begin position="347"/>
        <end position="370"/>
    </location>
</feature>
<proteinExistence type="predicted"/>
<dbReference type="EMBL" id="VDEP01000515">
    <property type="protein sequence ID" value="KAA1064121.1"/>
    <property type="molecule type" value="Genomic_DNA"/>
</dbReference>
<feature type="compositionally biased region" description="Low complexity" evidence="1">
    <location>
        <begin position="310"/>
        <end position="320"/>
    </location>
</feature>
<dbReference type="Proteomes" id="UP000324748">
    <property type="component" value="Unassembled WGS sequence"/>
</dbReference>
<dbReference type="EMBL" id="VSWC01000080">
    <property type="protein sequence ID" value="KAA1092812.1"/>
    <property type="molecule type" value="Genomic_DNA"/>
</dbReference>
<evidence type="ECO:0000313" key="5">
    <source>
        <dbReference type="Proteomes" id="UP000325313"/>
    </source>
</evidence>
<evidence type="ECO:0000256" key="1">
    <source>
        <dbReference type="SAM" id="MobiDB-lite"/>
    </source>
</evidence>
<feature type="compositionally biased region" description="Low complexity" evidence="1">
    <location>
        <begin position="47"/>
        <end position="66"/>
    </location>
</feature>
<protein>
    <submittedName>
        <fullName evidence="2">Uncharacterized protein</fullName>
    </submittedName>
</protein>
<evidence type="ECO:0000313" key="3">
    <source>
        <dbReference type="EMBL" id="KAA1092812.1"/>
    </source>
</evidence>
<evidence type="ECO:0000313" key="4">
    <source>
        <dbReference type="Proteomes" id="UP000324748"/>
    </source>
</evidence>
<accession>A0A5B0LIF3</accession>
<dbReference type="OrthoDB" id="2503691at2759"/>
<feature type="compositionally biased region" description="Low complexity" evidence="1">
    <location>
        <begin position="162"/>
        <end position="183"/>
    </location>
</feature>
<sequence length="406" mass="42536">MSLCYSSSFEELSILVNCVATISAMLDWTLDPNPSSFLSPPGTADQPNSSAHTPATTTTNTNTTHDSSNVPIILRYALQSLATLKPPNIDDLIHEAAVEFHLDPRSIYLAISINQCPVKISLSLYRRIAPLSTIYVQHHTPAPIFNTLQPGGPSEPLSGPDTSTSTSTNTTSAPSTTAATSNNGQTNNTRPPAEQAIHDFLNSFATASTVQNPPQPAPINDASSAVQNPLNGSSPPTIASLLSSSIPPNGLDSSQPSSSTAPGGPNAITAAATGAFTNPTNPQNMPTGNNRTSKKRFLINSLASANTLNQHPPSQHQPQQRGVSQGHDQEPSQSRRSKFPFLANRRPSAGSPSSSSTLNPSSSAISIADSPSDHSPRFSANGPPSSHDPSNDIFSMDLFNSLSSSS</sequence>
<dbReference type="AlphaFoldDB" id="A0A5B0LIF3"/>
<dbReference type="Proteomes" id="UP000325313">
    <property type="component" value="Unassembled WGS sequence"/>
</dbReference>
<feature type="region of interest" description="Disordered" evidence="1">
    <location>
        <begin position="208"/>
        <end position="292"/>
    </location>
</feature>
<reference evidence="4 5" key="1">
    <citation type="submission" date="2019-05" db="EMBL/GenBank/DDBJ databases">
        <title>Emergence of the Ug99 lineage of the wheat stem rust pathogen through somatic hybridization.</title>
        <authorList>
            <person name="Li F."/>
            <person name="Upadhyaya N.M."/>
            <person name="Sperschneider J."/>
            <person name="Matny O."/>
            <person name="Nguyen-Phuc H."/>
            <person name="Mago R."/>
            <person name="Raley C."/>
            <person name="Miller M.E."/>
            <person name="Silverstein K.A.T."/>
            <person name="Henningsen E."/>
            <person name="Hirsch C.D."/>
            <person name="Visser B."/>
            <person name="Pretorius Z.A."/>
            <person name="Steffenson B.J."/>
            <person name="Schwessinger B."/>
            <person name="Dodds P.N."/>
            <person name="Figueroa M."/>
        </authorList>
    </citation>
    <scope>NUCLEOTIDE SEQUENCE [LARGE SCALE GENOMIC DNA]</scope>
    <source>
        <strain evidence="3">21-0</strain>
        <strain evidence="2 5">Ug99</strain>
    </source>
</reference>